<dbReference type="InterPro" id="IPR009048">
    <property type="entry name" value="A-macroglobulin_rcpt-bd"/>
</dbReference>
<dbReference type="Pfam" id="PF17791">
    <property type="entry name" value="MG3"/>
    <property type="match status" value="1"/>
</dbReference>
<dbReference type="SMART" id="SM01359">
    <property type="entry name" value="A2M_N_2"/>
    <property type="match status" value="1"/>
</dbReference>
<dbReference type="Gene3D" id="2.60.40.1930">
    <property type="match status" value="2"/>
</dbReference>
<protein>
    <submittedName>
        <fullName evidence="13">A2ML1 protein</fullName>
    </submittedName>
</protein>
<dbReference type="Gene3D" id="1.50.10.20">
    <property type="match status" value="1"/>
</dbReference>
<dbReference type="InterPro" id="IPR001599">
    <property type="entry name" value="Macroglobln_a2"/>
</dbReference>
<evidence type="ECO:0000259" key="11">
    <source>
        <dbReference type="SMART" id="SM01360"/>
    </source>
</evidence>
<evidence type="ECO:0000256" key="2">
    <source>
        <dbReference type="ARBA" id="ARBA00010952"/>
    </source>
</evidence>
<evidence type="ECO:0000256" key="7">
    <source>
        <dbReference type="ARBA" id="ARBA00023157"/>
    </source>
</evidence>
<dbReference type="InterPro" id="IPR011625">
    <property type="entry name" value="A2M_N_BRD"/>
</dbReference>
<feature type="region of interest" description="Disordered" evidence="9">
    <location>
        <begin position="1414"/>
        <end position="1433"/>
    </location>
</feature>
<dbReference type="CDD" id="cd02897">
    <property type="entry name" value="A2M_2"/>
    <property type="match status" value="1"/>
</dbReference>
<dbReference type="Pfam" id="PF07677">
    <property type="entry name" value="A2M_recep"/>
    <property type="match status" value="1"/>
</dbReference>
<keyword evidence="7" id="KW-1015">Disulfide bond</keyword>
<dbReference type="InterPro" id="IPR050473">
    <property type="entry name" value="A2M/Complement_sys"/>
</dbReference>
<dbReference type="Gene3D" id="2.60.120.1540">
    <property type="match status" value="1"/>
</dbReference>
<comment type="similarity">
    <text evidence="2">Belongs to the protease inhibitor I39 (alpha-2-macroglobulin) family.</text>
</comment>
<dbReference type="PANTHER" id="PTHR11412">
    <property type="entry name" value="MACROGLOBULIN / COMPLEMENT"/>
    <property type="match status" value="1"/>
</dbReference>
<name>A0A7K7IDK7_LOXCU</name>
<proteinExistence type="inferred from homology"/>
<dbReference type="InterPro" id="IPR041555">
    <property type="entry name" value="MG3"/>
</dbReference>
<dbReference type="SMART" id="SM01419">
    <property type="entry name" value="Thiol-ester_cl"/>
    <property type="match status" value="1"/>
</dbReference>
<keyword evidence="4" id="KW-0646">Protease inhibitor</keyword>
<dbReference type="PANTHER" id="PTHR11412:SF185">
    <property type="entry name" value="ALPHA-2-MACROGLOBULIN-LIKE PROTEIN 1"/>
    <property type="match status" value="1"/>
</dbReference>
<gene>
    <name evidence="13" type="primary">A2ml1_0</name>
    <name evidence="13" type="ORF">LOXCUR_R13646</name>
</gene>
<dbReference type="InterPro" id="IPR040839">
    <property type="entry name" value="MG4"/>
</dbReference>
<evidence type="ECO:0000256" key="9">
    <source>
        <dbReference type="SAM" id="MobiDB-lite"/>
    </source>
</evidence>
<keyword evidence="6" id="KW-0722">Serine protease inhibitor</keyword>
<dbReference type="InterPro" id="IPR047565">
    <property type="entry name" value="Alpha-macroglob_thiol-ester_cl"/>
</dbReference>
<dbReference type="PROSITE" id="PS00477">
    <property type="entry name" value="ALPHA_2_MACROGLOBULIN"/>
    <property type="match status" value="1"/>
</dbReference>
<dbReference type="InterPro" id="IPR011626">
    <property type="entry name" value="Alpha-macroglobulin_TED"/>
</dbReference>
<dbReference type="InterPro" id="IPR041813">
    <property type="entry name" value="A2M_TED"/>
</dbReference>
<evidence type="ECO:0000256" key="6">
    <source>
        <dbReference type="ARBA" id="ARBA00022900"/>
    </source>
</evidence>
<dbReference type="InterPro" id="IPR013783">
    <property type="entry name" value="Ig-like_fold"/>
</dbReference>
<evidence type="ECO:0000313" key="13">
    <source>
        <dbReference type="EMBL" id="NWY92330.1"/>
    </source>
</evidence>
<organism evidence="13 14">
    <name type="scientific">Loxia curvirostra</name>
    <name type="common">Red crossbill</name>
    <dbReference type="NCBI Taxonomy" id="64802"/>
    <lineage>
        <taxon>Eukaryota</taxon>
        <taxon>Metazoa</taxon>
        <taxon>Chordata</taxon>
        <taxon>Craniata</taxon>
        <taxon>Vertebrata</taxon>
        <taxon>Euteleostomi</taxon>
        <taxon>Archelosauria</taxon>
        <taxon>Archosauria</taxon>
        <taxon>Dinosauria</taxon>
        <taxon>Saurischia</taxon>
        <taxon>Theropoda</taxon>
        <taxon>Coelurosauria</taxon>
        <taxon>Aves</taxon>
        <taxon>Neognathae</taxon>
        <taxon>Neoaves</taxon>
        <taxon>Telluraves</taxon>
        <taxon>Australaves</taxon>
        <taxon>Passeriformes</taxon>
        <taxon>Passeroidea</taxon>
        <taxon>Fringillidae</taxon>
        <taxon>Carduelinae</taxon>
        <taxon>Loxia</taxon>
    </lineage>
</organism>
<feature type="non-terminal residue" evidence="13">
    <location>
        <position position="1"/>
    </location>
</feature>
<dbReference type="InterPro" id="IPR036595">
    <property type="entry name" value="A-macroglobulin_rcpt-bd_sf"/>
</dbReference>
<feature type="non-terminal residue" evidence="13">
    <location>
        <position position="1433"/>
    </location>
</feature>
<evidence type="ECO:0000256" key="4">
    <source>
        <dbReference type="ARBA" id="ARBA00022690"/>
    </source>
</evidence>
<feature type="domain" description="Alpha-2-macroglobulin" evidence="11">
    <location>
        <begin position="705"/>
        <end position="794"/>
    </location>
</feature>
<dbReference type="Pfam" id="PF00207">
    <property type="entry name" value="A2M"/>
    <property type="match status" value="1"/>
</dbReference>
<evidence type="ECO:0000256" key="8">
    <source>
        <dbReference type="ARBA" id="ARBA00023180"/>
    </source>
</evidence>
<dbReference type="InterPro" id="IPR014756">
    <property type="entry name" value="Ig_E-set"/>
</dbReference>
<dbReference type="Pfam" id="PF07678">
    <property type="entry name" value="TED_complement"/>
    <property type="match status" value="1"/>
</dbReference>
<dbReference type="Gene3D" id="2.20.130.20">
    <property type="match status" value="2"/>
</dbReference>
<evidence type="ECO:0000256" key="3">
    <source>
        <dbReference type="ARBA" id="ARBA00022525"/>
    </source>
</evidence>
<dbReference type="SUPFAM" id="SSF48239">
    <property type="entry name" value="Terpenoid cyclases/Protein prenyltransferases"/>
    <property type="match status" value="1"/>
</dbReference>
<dbReference type="Pfam" id="PF07703">
    <property type="entry name" value="A2M_BRD"/>
    <property type="match status" value="1"/>
</dbReference>
<keyword evidence="14" id="KW-1185">Reference proteome</keyword>
<dbReference type="EMBL" id="VZSM01001179">
    <property type="protein sequence ID" value="NWY92330.1"/>
    <property type="molecule type" value="Genomic_DNA"/>
</dbReference>
<dbReference type="Pfam" id="PF17789">
    <property type="entry name" value="MG4"/>
    <property type="match status" value="1"/>
</dbReference>
<dbReference type="OrthoDB" id="9998011at2759"/>
<feature type="domain" description="Alpha-macroglobulin receptor-binding" evidence="12">
    <location>
        <begin position="1330"/>
        <end position="1417"/>
    </location>
</feature>
<reference evidence="13 14" key="1">
    <citation type="submission" date="2019-09" db="EMBL/GenBank/DDBJ databases">
        <title>Bird 10,000 Genomes (B10K) Project - Family phase.</title>
        <authorList>
            <person name="Zhang G."/>
        </authorList>
    </citation>
    <scope>NUCLEOTIDE SEQUENCE [LARGE SCALE GENOMIC DNA]</scope>
    <source>
        <strain evidence="13">OUT-0011</strain>
        <tissue evidence="13">Muscle</tissue>
    </source>
</reference>
<keyword evidence="5" id="KW-0732">Signal</keyword>
<comment type="subcellular location">
    <subcellularLocation>
        <location evidence="1">Secreted</location>
    </subcellularLocation>
</comment>
<evidence type="ECO:0000259" key="12">
    <source>
        <dbReference type="SMART" id="SM01361"/>
    </source>
</evidence>
<dbReference type="Proteomes" id="UP000564784">
    <property type="component" value="Unassembled WGS sequence"/>
</dbReference>
<evidence type="ECO:0000256" key="1">
    <source>
        <dbReference type="ARBA" id="ARBA00004613"/>
    </source>
</evidence>
<dbReference type="Gene3D" id="2.60.40.10">
    <property type="entry name" value="Immunoglobulins"/>
    <property type="match status" value="2"/>
</dbReference>
<dbReference type="InterPro" id="IPR008930">
    <property type="entry name" value="Terpenoid_cyclase/PrenylTrfase"/>
</dbReference>
<dbReference type="SMART" id="SM01360">
    <property type="entry name" value="A2M"/>
    <property type="match status" value="1"/>
</dbReference>
<dbReference type="Gene3D" id="2.60.40.690">
    <property type="entry name" value="Alpha-macroglobulin, receptor-binding domain"/>
    <property type="match status" value="1"/>
</dbReference>
<dbReference type="SMART" id="SM01361">
    <property type="entry name" value="A2M_recep"/>
    <property type="match status" value="1"/>
</dbReference>
<sequence length="1433" mass="155776">YVVVSPAVLYHPHPATLWVHLSDLQGPVQLCVQLQGDSGTPPTTLLSREVLEPHLYLNVTFPAPAPAKGKEEIAALHVSIRGESLDVSEKKKVMLRAPSPGVFIQADKAVYKPGQEGLSAGSLGADPACPCQDPSGNRIAQWRELSPRQGIVDLSLPLASEPALGTYTISVEGKSHSFSVEEYVLPKFEVTIHLPRVLWEQDEKFLVEICGRYTYGKPVRGKVQADLCLRQRLWSGRRPMTCTRVTGQTEKNGCFSTEVSLAASEEMIWAKFSRKELEVEASLVEDGTGLEMKSTKSCKFLPKRVTVTFENPDHAYKPGLPYSGTIRLQEADGSGLPQRQVLLSVSIQGKERTQSFLTDSSGRASFQLDTSDWSYLVSLKAEVNGTAESQEGSLRPRGAFLTAVPYSSKSGSFLHIRAPHGELPCGHSQLVHVDSIFGKEALGNELKSLDLVFMVSPGPGRKGSRNQGGSVGRAMRASLSLELPIGLELAPMARLLVYVLLPSGEMVADVTELSVAKCFPNQVKMAFSEARALPGAELRLQLGAAPGSLCAVRAVDRSVLLLKPEAELNAEAIYKALPEFNYPHSIQDDPLCDWQDSKREPYHPGTTHCWNGDILPAGWGGWTTSPVSQDAALKLFTKTKEPCPPRLPVVGMPGPGGEHSPFVIQTHMGVGSNIPPEVMTLFSSANPGTEDGEEPPAPRTYFPETWLWDLVPVGESGSAEVMVTVPDAITEWEAGMFCTAPQDLGLSPPVTLTAFQPFFVELALPYAVVCHESFTLRATVFNYLRQCLRVQVTLAELAELEVSLSAGDAYRGCVCADEAKTFQWGVRATSLGEVNITVSTEALSSTEPCGNELPLVPAQGRMDTVIKPLLVQPGGILVEKTHSSLLCQEGAEEVSLEIPANILESSQRAHINVIGDILGNALQNLDRLLAMPYGCGEQNMVRFAPSIYIQQYLEKTGQLLPDIRAKAQGFLQSGYQRELLYKHDDGSYSAFGKSDSTGNTWLTAFVLKSFGQARAYVAIEERHITDALRWLQQRQKKSGCFHSVGKLFNNALQGGVSDELSLSAYVTAAMLELGLPTVEPVLSSALKCLEASPTDDPYSQALLAYVFGLAGLREQQQAQLQRLADHSISADGQLYWKRKGQAQKALELSWATAAPAEVEMTAYVLLAYLSQPSVSPADLGTASQIVRWLCRQQNPYGGFASTQDTVVALQALAKYAALTYGSNGDITVTVTSPTGTVQDFVLDSSNRLVLQQAALRELPGTYGLRARGQGCALAQVTLRYNVPPPPSTGAFELRVETEPLPAQRTRGREGFPKPTPGLCPCRYSGDRPATNMVVIEAKLPSGYSPDKQSTVELKRQNLVKKVEVQPDQVTIYLDQLSKEEKTFSFRAQQDFVVSNLQPATVSLYDYYETGEPCRAMSPGPAASPAAPRAQRRL</sequence>
<dbReference type="Gene3D" id="2.60.40.1940">
    <property type="match status" value="1"/>
</dbReference>
<dbReference type="GO" id="GO:0004867">
    <property type="term" value="F:serine-type endopeptidase inhibitor activity"/>
    <property type="evidence" value="ECO:0007669"/>
    <property type="project" value="UniProtKB-KW"/>
</dbReference>
<evidence type="ECO:0000256" key="5">
    <source>
        <dbReference type="ARBA" id="ARBA00022729"/>
    </source>
</evidence>
<accession>A0A7K7IDK7</accession>
<dbReference type="FunFam" id="1.50.10.20:FF:000001">
    <property type="entry name" value="CD109 isoform 1"/>
    <property type="match status" value="1"/>
</dbReference>
<comment type="caution">
    <text evidence="13">The sequence shown here is derived from an EMBL/GenBank/DDBJ whole genome shotgun (WGS) entry which is preliminary data.</text>
</comment>
<dbReference type="GO" id="GO:0005615">
    <property type="term" value="C:extracellular space"/>
    <property type="evidence" value="ECO:0007669"/>
    <property type="project" value="InterPro"/>
</dbReference>
<evidence type="ECO:0000313" key="14">
    <source>
        <dbReference type="Proteomes" id="UP000564784"/>
    </source>
</evidence>
<dbReference type="SUPFAM" id="SSF81296">
    <property type="entry name" value="E set domains"/>
    <property type="match status" value="1"/>
</dbReference>
<feature type="domain" description="Alpha-2-macroglobulin bait region" evidence="10">
    <location>
        <begin position="414"/>
        <end position="562"/>
    </location>
</feature>
<evidence type="ECO:0000259" key="10">
    <source>
        <dbReference type="SMART" id="SM01359"/>
    </source>
</evidence>
<dbReference type="InterPro" id="IPR019742">
    <property type="entry name" value="MacrogloblnA2_CS"/>
</dbReference>
<keyword evidence="3" id="KW-0964">Secreted</keyword>
<dbReference type="SUPFAM" id="SSF49410">
    <property type="entry name" value="Alpha-macroglobulin receptor domain"/>
    <property type="match status" value="1"/>
</dbReference>
<keyword evidence="8" id="KW-0325">Glycoprotein</keyword>